<keyword evidence="1" id="KW-1133">Transmembrane helix</keyword>
<dbReference type="RefSeq" id="WP_120463445.1">
    <property type="nucleotide sequence ID" value="NZ_BMIW01000046.1"/>
</dbReference>
<accession>A0ABQ1W775</accession>
<name>A0ABQ1W775_9BACL</name>
<keyword evidence="1" id="KW-0472">Membrane</keyword>
<dbReference type="EMBL" id="BMIW01000046">
    <property type="protein sequence ID" value="GGG16946.1"/>
    <property type="molecule type" value="Genomic_DNA"/>
</dbReference>
<gene>
    <name evidence="2" type="ORF">GCM10010913_43720</name>
</gene>
<evidence type="ECO:0000256" key="1">
    <source>
        <dbReference type="SAM" id="Phobius"/>
    </source>
</evidence>
<protein>
    <recommendedName>
        <fullName evidence="4">YxlC family protein</fullName>
    </recommendedName>
</protein>
<evidence type="ECO:0000313" key="3">
    <source>
        <dbReference type="Proteomes" id="UP000608420"/>
    </source>
</evidence>
<evidence type="ECO:0000313" key="2">
    <source>
        <dbReference type="EMBL" id="GGG16946.1"/>
    </source>
</evidence>
<sequence>MGHSNITDKEEDQMLAGLLEDLKRIDQAVAPSQNFDLDTWEGIVRDKRKERRRWKHWETALFVTVALMLMLGGGWVIYREPLLFIMIQVITGVIGLGIIAWATPKLWREGRE</sequence>
<comment type="caution">
    <text evidence="2">The sequence shown here is derived from an EMBL/GenBank/DDBJ whole genome shotgun (WGS) entry which is preliminary data.</text>
</comment>
<keyword evidence="1" id="KW-0812">Transmembrane</keyword>
<feature type="transmembrane region" description="Helical" evidence="1">
    <location>
        <begin position="57"/>
        <end position="77"/>
    </location>
</feature>
<evidence type="ECO:0008006" key="4">
    <source>
        <dbReference type="Google" id="ProtNLM"/>
    </source>
</evidence>
<dbReference type="Proteomes" id="UP000608420">
    <property type="component" value="Unassembled WGS sequence"/>
</dbReference>
<reference evidence="3" key="1">
    <citation type="journal article" date="2019" name="Int. J. Syst. Evol. Microbiol.">
        <title>The Global Catalogue of Microorganisms (GCM) 10K type strain sequencing project: providing services to taxonomists for standard genome sequencing and annotation.</title>
        <authorList>
            <consortium name="The Broad Institute Genomics Platform"/>
            <consortium name="The Broad Institute Genome Sequencing Center for Infectious Disease"/>
            <person name="Wu L."/>
            <person name="Ma J."/>
        </authorList>
    </citation>
    <scope>NUCLEOTIDE SEQUENCE [LARGE SCALE GENOMIC DNA]</scope>
    <source>
        <strain evidence="3">CGMCC 1.15420</strain>
    </source>
</reference>
<dbReference type="Pfam" id="PF17280">
    <property type="entry name" value="DUF5345"/>
    <property type="match status" value="1"/>
</dbReference>
<dbReference type="InterPro" id="IPR035238">
    <property type="entry name" value="DUF5345"/>
</dbReference>
<proteinExistence type="predicted"/>
<keyword evidence="3" id="KW-1185">Reference proteome</keyword>
<feature type="transmembrane region" description="Helical" evidence="1">
    <location>
        <begin position="83"/>
        <end position="102"/>
    </location>
</feature>
<organism evidence="2 3">
    <name type="scientific">Paenibacillus aceti</name>
    <dbReference type="NCBI Taxonomy" id="1820010"/>
    <lineage>
        <taxon>Bacteria</taxon>
        <taxon>Bacillati</taxon>
        <taxon>Bacillota</taxon>
        <taxon>Bacilli</taxon>
        <taxon>Bacillales</taxon>
        <taxon>Paenibacillaceae</taxon>
        <taxon>Paenibacillus</taxon>
    </lineage>
</organism>